<keyword evidence="2" id="KW-1185">Reference proteome</keyword>
<dbReference type="EMBL" id="KV424071">
    <property type="protein sequence ID" value="KZT52289.1"/>
    <property type="molecule type" value="Genomic_DNA"/>
</dbReference>
<dbReference type="Proteomes" id="UP000076842">
    <property type="component" value="Unassembled WGS sequence"/>
</dbReference>
<protein>
    <submittedName>
        <fullName evidence="1">Uncharacterized protein</fullName>
    </submittedName>
</protein>
<gene>
    <name evidence="1" type="ORF">CALCODRAFT_502459</name>
</gene>
<proteinExistence type="predicted"/>
<sequence length="60" mass="6760">MPLTKRIDHSLASTSGRPWAPHLIASYETLLYLCMLAEYVVGSKLGDVIGYARVGLRRRR</sequence>
<evidence type="ECO:0000313" key="2">
    <source>
        <dbReference type="Proteomes" id="UP000076842"/>
    </source>
</evidence>
<dbReference type="AlphaFoldDB" id="A0A165D8F8"/>
<organism evidence="1 2">
    <name type="scientific">Calocera cornea HHB12733</name>
    <dbReference type="NCBI Taxonomy" id="1353952"/>
    <lineage>
        <taxon>Eukaryota</taxon>
        <taxon>Fungi</taxon>
        <taxon>Dikarya</taxon>
        <taxon>Basidiomycota</taxon>
        <taxon>Agaricomycotina</taxon>
        <taxon>Dacrymycetes</taxon>
        <taxon>Dacrymycetales</taxon>
        <taxon>Dacrymycetaceae</taxon>
        <taxon>Calocera</taxon>
    </lineage>
</organism>
<dbReference type="InParanoid" id="A0A165D8F8"/>
<reference evidence="1 2" key="1">
    <citation type="journal article" date="2016" name="Mol. Biol. Evol.">
        <title>Comparative Genomics of Early-Diverging Mushroom-Forming Fungi Provides Insights into the Origins of Lignocellulose Decay Capabilities.</title>
        <authorList>
            <person name="Nagy L.G."/>
            <person name="Riley R."/>
            <person name="Tritt A."/>
            <person name="Adam C."/>
            <person name="Daum C."/>
            <person name="Floudas D."/>
            <person name="Sun H."/>
            <person name="Yadav J.S."/>
            <person name="Pangilinan J."/>
            <person name="Larsson K.H."/>
            <person name="Matsuura K."/>
            <person name="Barry K."/>
            <person name="Labutti K."/>
            <person name="Kuo R."/>
            <person name="Ohm R.A."/>
            <person name="Bhattacharya S.S."/>
            <person name="Shirouzu T."/>
            <person name="Yoshinaga Y."/>
            <person name="Martin F.M."/>
            <person name="Grigoriev I.V."/>
            <person name="Hibbett D.S."/>
        </authorList>
    </citation>
    <scope>NUCLEOTIDE SEQUENCE [LARGE SCALE GENOMIC DNA]</scope>
    <source>
        <strain evidence="1 2">HHB12733</strain>
    </source>
</reference>
<name>A0A165D8F8_9BASI</name>
<dbReference type="STRING" id="1353952.A0A165D8F8"/>
<accession>A0A165D8F8</accession>
<dbReference type="OrthoDB" id="3359639at2759"/>
<evidence type="ECO:0000313" key="1">
    <source>
        <dbReference type="EMBL" id="KZT52289.1"/>
    </source>
</evidence>